<comment type="subcellular location">
    <subcellularLocation>
        <location evidence="1">Membrane</location>
        <topology evidence="1">Single-pass type I membrane protein</topology>
    </subcellularLocation>
</comment>
<organism evidence="13 14">
    <name type="scientific">Phascolarctos cinereus</name>
    <name type="common">Koala</name>
    <dbReference type="NCBI Taxonomy" id="38626"/>
    <lineage>
        <taxon>Eukaryota</taxon>
        <taxon>Metazoa</taxon>
        <taxon>Chordata</taxon>
        <taxon>Craniata</taxon>
        <taxon>Vertebrata</taxon>
        <taxon>Euteleostomi</taxon>
        <taxon>Mammalia</taxon>
        <taxon>Metatheria</taxon>
        <taxon>Diprotodontia</taxon>
        <taxon>Phascolarctidae</taxon>
        <taxon>Phascolarctos</taxon>
    </lineage>
</organism>
<dbReference type="GO" id="GO:0004222">
    <property type="term" value="F:metalloendopeptidase activity"/>
    <property type="evidence" value="ECO:0007669"/>
    <property type="project" value="InterPro"/>
</dbReference>
<keyword evidence="13" id="KW-1185">Reference proteome</keyword>
<dbReference type="InterPro" id="IPR001762">
    <property type="entry name" value="Disintegrin_dom"/>
</dbReference>
<keyword evidence="14" id="KW-0482">Metalloprotease</keyword>
<evidence type="ECO:0000259" key="11">
    <source>
        <dbReference type="PROSITE" id="PS50214"/>
    </source>
</evidence>
<dbReference type="InterPro" id="IPR018358">
    <property type="entry name" value="Disintegrin_CS"/>
</dbReference>
<dbReference type="GO" id="GO:0005886">
    <property type="term" value="C:plasma membrane"/>
    <property type="evidence" value="ECO:0007669"/>
    <property type="project" value="TreeGrafter"/>
</dbReference>
<dbReference type="GO" id="GO:0006508">
    <property type="term" value="P:proteolysis"/>
    <property type="evidence" value="ECO:0007669"/>
    <property type="project" value="InterPro"/>
</dbReference>
<dbReference type="SUPFAM" id="SSF57552">
    <property type="entry name" value="Blood coagulation inhibitor (disintegrin)"/>
    <property type="match status" value="1"/>
</dbReference>
<evidence type="ECO:0000256" key="2">
    <source>
        <dbReference type="ARBA" id="ARBA00022692"/>
    </source>
</evidence>
<gene>
    <name evidence="14" type="primary">ADAM2</name>
</gene>
<name>A0A6P5JMC2_PHACI</name>
<feature type="signal peptide" evidence="9">
    <location>
        <begin position="1"/>
        <end position="18"/>
    </location>
</feature>
<sequence length="732" mass="82005">MFPLLLLLSGLLTDLGSHQTFLSITVPLKISPPSSELLEPKYVSYVITIEGKTYTLLLKQKIFLPHDFRIYTYNEEGFLSSLVPFFKNFCFYEGHVAYFPKSLVTLSICSGIRGWLQFENFTYGIEPLESSAGFEHVVYQVRNENTDVFLYAENDMNMKSRRLPYELQMVNSQLDYLSSFSGYLEMHVVVEKSLYNFMGSDANLVTQKIAMVIGLVSTMYSSLNLTIVLSSLEFWIDKNKINTAGEPDELLKRFLKWKESYLVLRRHDMAFLLSYRNRFKYVGATFQGKICERNYAGGVALYPRTLSLESFSVIIAQLLGHSMGLTYDDVESCHCSRGVCIMNPEAVKSNGMKVFSTCSMADFKNFVSTKKPECLQNRPHLDPSYRTSTCGNGIREIDEECDCGTDQSCITCCDSAKCKLKSGAVCAQGECCENCQFHARGTQCRNRADLDCDLPEYCNGSSEFCMPDLHVQDGHDCRSRTAYCYKGKCPDPNAQCREIFGQDSSLGAIACFEELNSKADRTGHCGRRWTTFLQCRWRDLRCGKLICDFKSRQPFNRTDATAIYVTARGNTCITLDYLASDNSQDPMFVRDGVACGYKKVCLNQTCVDLGVLGFDCPTEKCMGHGVCNNLKHCHCEDGWLPPNCTIPTSGVGGSIDSGIHPKSYLLAVSSGHRSKNWGIIIGFPVAVIFTVAILLAIIFCRQGTKCVLQDASSDKSFAEESNSIEAKHNPNI</sequence>
<evidence type="ECO:0000256" key="5">
    <source>
        <dbReference type="ARBA" id="ARBA00023157"/>
    </source>
</evidence>
<dbReference type="AlphaFoldDB" id="A0A6P5JMC2"/>
<evidence type="ECO:0000256" key="7">
    <source>
        <dbReference type="PROSITE-ProRule" id="PRU00276"/>
    </source>
</evidence>
<dbReference type="InParanoid" id="A0A6P5JMC2"/>
<dbReference type="PROSITE" id="PS50215">
    <property type="entry name" value="ADAM_MEPRO"/>
    <property type="match status" value="1"/>
</dbReference>
<dbReference type="Gene3D" id="4.10.70.10">
    <property type="entry name" value="Disintegrin domain"/>
    <property type="match status" value="1"/>
</dbReference>
<keyword evidence="3 8" id="KW-1133">Transmembrane helix</keyword>
<reference evidence="14" key="1">
    <citation type="submission" date="2025-08" db="UniProtKB">
        <authorList>
            <consortium name="RefSeq"/>
        </authorList>
    </citation>
    <scope>IDENTIFICATION</scope>
    <source>
        <tissue evidence="14">Spleen</tissue>
    </source>
</reference>
<feature type="domain" description="Disintegrin" evidence="11">
    <location>
        <begin position="387"/>
        <end position="473"/>
    </location>
</feature>
<evidence type="ECO:0000256" key="4">
    <source>
        <dbReference type="ARBA" id="ARBA00023136"/>
    </source>
</evidence>
<dbReference type="FunFam" id="4.10.70.10:FF:000001">
    <property type="entry name" value="Disintegrin and metalloproteinase domain-containing protein 22"/>
    <property type="match status" value="1"/>
</dbReference>
<dbReference type="PROSITE" id="PS50214">
    <property type="entry name" value="DISINTEGRIN_2"/>
    <property type="match status" value="1"/>
</dbReference>
<accession>A0A6P5JMC2</accession>
<keyword evidence="6" id="KW-0245">EGF-like domain</keyword>
<dbReference type="SUPFAM" id="SSF55486">
    <property type="entry name" value="Metalloproteases ('zincins'), catalytic domain"/>
    <property type="match status" value="1"/>
</dbReference>
<keyword evidence="14" id="KW-0378">Hydrolase</keyword>
<keyword evidence="2 8" id="KW-0812">Transmembrane</keyword>
<evidence type="ECO:0000313" key="14">
    <source>
        <dbReference type="RefSeq" id="XP_020835350.1"/>
    </source>
</evidence>
<dbReference type="KEGG" id="pcw:110203206"/>
<dbReference type="Pfam" id="PF01562">
    <property type="entry name" value="Pep_M12B_propep"/>
    <property type="match status" value="1"/>
</dbReference>
<feature type="disulfide bond" evidence="6">
    <location>
        <begin position="635"/>
        <end position="644"/>
    </location>
</feature>
<dbReference type="InterPro" id="IPR024079">
    <property type="entry name" value="MetalloPept_cat_dom_sf"/>
</dbReference>
<evidence type="ECO:0000256" key="3">
    <source>
        <dbReference type="ARBA" id="ARBA00022989"/>
    </source>
</evidence>
<dbReference type="PROSITE" id="PS00427">
    <property type="entry name" value="DISINTEGRIN_1"/>
    <property type="match status" value="1"/>
</dbReference>
<keyword evidence="5 6" id="KW-1015">Disulfide bond</keyword>
<dbReference type="InterPro" id="IPR034027">
    <property type="entry name" value="Reprolysin_adamalysin"/>
</dbReference>
<evidence type="ECO:0000259" key="10">
    <source>
        <dbReference type="PROSITE" id="PS50026"/>
    </source>
</evidence>
<dbReference type="Pfam" id="PF00200">
    <property type="entry name" value="Disintegrin"/>
    <property type="match status" value="1"/>
</dbReference>
<dbReference type="FunCoup" id="A0A6P5JMC2">
    <property type="interactions" value="23"/>
</dbReference>
<evidence type="ECO:0000256" key="1">
    <source>
        <dbReference type="ARBA" id="ARBA00004479"/>
    </source>
</evidence>
<evidence type="ECO:0000259" key="12">
    <source>
        <dbReference type="PROSITE" id="PS50215"/>
    </source>
</evidence>
<evidence type="ECO:0000256" key="8">
    <source>
        <dbReference type="SAM" id="Phobius"/>
    </source>
</evidence>
<dbReference type="SMART" id="SM00050">
    <property type="entry name" value="DISIN"/>
    <property type="match status" value="1"/>
</dbReference>
<keyword evidence="9" id="KW-0732">Signal</keyword>
<dbReference type="InterPro" id="IPR001590">
    <property type="entry name" value="Peptidase_M12B"/>
</dbReference>
<feature type="transmembrane region" description="Helical" evidence="8">
    <location>
        <begin position="677"/>
        <end position="699"/>
    </location>
</feature>
<comment type="caution">
    <text evidence="6">Lacks conserved residue(s) required for the propagation of feature annotation.</text>
</comment>
<keyword evidence="14" id="KW-0645">Protease</keyword>
<feature type="chain" id="PRO_5027545330" evidence="9">
    <location>
        <begin position="19"/>
        <end position="732"/>
    </location>
</feature>
<feature type="domain" description="Peptidase M12B" evidence="12">
    <location>
        <begin position="182"/>
        <end position="379"/>
    </location>
</feature>
<dbReference type="InterPro" id="IPR002870">
    <property type="entry name" value="Peptidase_M12B_N"/>
</dbReference>
<dbReference type="CTD" id="2515"/>
<dbReference type="GO" id="GO:0008584">
    <property type="term" value="P:male gonad development"/>
    <property type="evidence" value="ECO:0007669"/>
    <property type="project" value="TreeGrafter"/>
</dbReference>
<proteinExistence type="predicted"/>
<dbReference type="RefSeq" id="XP_020835350.1">
    <property type="nucleotide sequence ID" value="XM_020979691.1"/>
</dbReference>
<evidence type="ECO:0000313" key="13">
    <source>
        <dbReference type="Proteomes" id="UP000515140"/>
    </source>
</evidence>
<dbReference type="InterPro" id="IPR036436">
    <property type="entry name" value="Disintegrin_dom_sf"/>
</dbReference>
<dbReference type="GO" id="GO:0007155">
    <property type="term" value="P:cell adhesion"/>
    <property type="evidence" value="ECO:0007669"/>
    <property type="project" value="TreeGrafter"/>
</dbReference>
<dbReference type="Proteomes" id="UP000515140">
    <property type="component" value="Unplaced"/>
</dbReference>
<dbReference type="PANTHER" id="PTHR11905">
    <property type="entry name" value="ADAM A DISINTEGRIN AND METALLOPROTEASE DOMAIN"/>
    <property type="match status" value="1"/>
</dbReference>
<dbReference type="InterPro" id="IPR006586">
    <property type="entry name" value="ADAM_Cys-rich"/>
</dbReference>
<dbReference type="GO" id="GO:0007339">
    <property type="term" value="P:binding of sperm to zona pellucida"/>
    <property type="evidence" value="ECO:0007669"/>
    <property type="project" value="TreeGrafter"/>
</dbReference>
<feature type="domain" description="EGF-like" evidence="10">
    <location>
        <begin position="612"/>
        <end position="645"/>
    </location>
</feature>
<dbReference type="Pfam" id="PF08516">
    <property type="entry name" value="ADAM_CR"/>
    <property type="match status" value="1"/>
</dbReference>
<dbReference type="GeneID" id="110203206"/>
<evidence type="ECO:0000256" key="6">
    <source>
        <dbReference type="PROSITE-ProRule" id="PRU00076"/>
    </source>
</evidence>
<dbReference type="InterPro" id="IPR000742">
    <property type="entry name" value="EGF"/>
</dbReference>
<dbReference type="Gene3D" id="3.40.390.10">
    <property type="entry name" value="Collagenase (Catalytic Domain)"/>
    <property type="match status" value="1"/>
</dbReference>
<protein>
    <submittedName>
        <fullName evidence="14">Disintegrin and metalloproteinase domain-containing protein 2 isoform X1</fullName>
    </submittedName>
</protein>
<dbReference type="SMART" id="SM00608">
    <property type="entry name" value="ACR"/>
    <property type="match status" value="1"/>
</dbReference>
<feature type="disulfide bond" evidence="7">
    <location>
        <begin position="335"/>
        <end position="340"/>
    </location>
</feature>
<keyword evidence="4 8" id="KW-0472">Membrane</keyword>
<dbReference type="PROSITE" id="PS01186">
    <property type="entry name" value="EGF_2"/>
    <property type="match status" value="1"/>
</dbReference>
<dbReference type="PROSITE" id="PS50026">
    <property type="entry name" value="EGF_3"/>
    <property type="match status" value="1"/>
</dbReference>
<dbReference type="Pfam" id="PF01421">
    <property type="entry name" value="Reprolysin"/>
    <property type="match status" value="1"/>
</dbReference>
<dbReference type="CDD" id="cd04269">
    <property type="entry name" value="ZnMc_adamalysin_II_like"/>
    <property type="match status" value="1"/>
</dbReference>
<dbReference type="PANTHER" id="PTHR11905:SF252">
    <property type="entry name" value="ADAM METALLOPEPTIDASE DOMAIN 2"/>
    <property type="match status" value="1"/>
</dbReference>
<evidence type="ECO:0000256" key="9">
    <source>
        <dbReference type="SAM" id="SignalP"/>
    </source>
</evidence>